<dbReference type="Proteomes" id="UP000735302">
    <property type="component" value="Unassembled WGS sequence"/>
</dbReference>
<dbReference type="EMBL" id="BLXT01005682">
    <property type="protein sequence ID" value="GFO25088.1"/>
    <property type="molecule type" value="Genomic_DNA"/>
</dbReference>
<organism evidence="1 2">
    <name type="scientific">Plakobranchus ocellatus</name>
    <dbReference type="NCBI Taxonomy" id="259542"/>
    <lineage>
        <taxon>Eukaryota</taxon>
        <taxon>Metazoa</taxon>
        <taxon>Spiralia</taxon>
        <taxon>Lophotrochozoa</taxon>
        <taxon>Mollusca</taxon>
        <taxon>Gastropoda</taxon>
        <taxon>Heterobranchia</taxon>
        <taxon>Euthyneura</taxon>
        <taxon>Panpulmonata</taxon>
        <taxon>Sacoglossa</taxon>
        <taxon>Placobranchoidea</taxon>
        <taxon>Plakobranchidae</taxon>
        <taxon>Plakobranchus</taxon>
    </lineage>
</organism>
<evidence type="ECO:0000313" key="1">
    <source>
        <dbReference type="EMBL" id="GFO25088.1"/>
    </source>
</evidence>
<name>A0AAV4BZN4_9GAST</name>
<sequence length="166" mass="18345">MYSFAHHKYSPPGEYLQLQASPYSSLLVLTPSSMLPFPLRFSRSPRQHSHFPPIVSPAIAATIKTIRIDALQIRNHFGSRRSKTCIMAGWATHPSPVIKPTSRALLPACAGHRAAAMTCPPHSITVHSYGFKMAMCLSTHHLSNTFGQVFSLIVTVRKIKIKKDGV</sequence>
<dbReference type="AlphaFoldDB" id="A0AAV4BZN4"/>
<proteinExistence type="predicted"/>
<protein>
    <submittedName>
        <fullName evidence="1">Uncharacterized protein</fullName>
    </submittedName>
</protein>
<accession>A0AAV4BZN4</accession>
<gene>
    <name evidence="1" type="ORF">PoB_005159300</name>
</gene>
<reference evidence="1 2" key="1">
    <citation type="journal article" date="2021" name="Elife">
        <title>Chloroplast acquisition without the gene transfer in kleptoplastic sea slugs, Plakobranchus ocellatus.</title>
        <authorList>
            <person name="Maeda T."/>
            <person name="Takahashi S."/>
            <person name="Yoshida T."/>
            <person name="Shimamura S."/>
            <person name="Takaki Y."/>
            <person name="Nagai Y."/>
            <person name="Toyoda A."/>
            <person name="Suzuki Y."/>
            <person name="Arimoto A."/>
            <person name="Ishii H."/>
            <person name="Satoh N."/>
            <person name="Nishiyama T."/>
            <person name="Hasebe M."/>
            <person name="Maruyama T."/>
            <person name="Minagawa J."/>
            <person name="Obokata J."/>
            <person name="Shigenobu S."/>
        </authorList>
    </citation>
    <scope>NUCLEOTIDE SEQUENCE [LARGE SCALE GENOMIC DNA]</scope>
</reference>
<comment type="caution">
    <text evidence="1">The sequence shown here is derived from an EMBL/GenBank/DDBJ whole genome shotgun (WGS) entry which is preliminary data.</text>
</comment>
<keyword evidence="2" id="KW-1185">Reference proteome</keyword>
<evidence type="ECO:0000313" key="2">
    <source>
        <dbReference type="Proteomes" id="UP000735302"/>
    </source>
</evidence>